<sequence>MGYRQQPLMPEWPHEPFLALCEPFEFPERLKVLRIANFRIRERELIQILSALCALEHLELMNGDYREYRVDPTDFLIRQCSPCTHIPGARPDSATASFRLPRAAAVHRQCLCRLCEVAAGGACAGCLSRRDTVGQRRGLVLCAEVSQALAGTCGRQ</sequence>
<evidence type="ECO:0000313" key="1">
    <source>
        <dbReference type="EMBL" id="KAJ7322909.1"/>
    </source>
</evidence>
<organism evidence="1 2">
    <name type="scientific">Mycena albidolilacea</name>
    <dbReference type="NCBI Taxonomy" id="1033008"/>
    <lineage>
        <taxon>Eukaryota</taxon>
        <taxon>Fungi</taxon>
        <taxon>Dikarya</taxon>
        <taxon>Basidiomycota</taxon>
        <taxon>Agaricomycotina</taxon>
        <taxon>Agaricomycetes</taxon>
        <taxon>Agaricomycetidae</taxon>
        <taxon>Agaricales</taxon>
        <taxon>Marasmiineae</taxon>
        <taxon>Mycenaceae</taxon>
        <taxon>Mycena</taxon>
    </lineage>
</organism>
<accession>A0AAD6ZI99</accession>
<dbReference type="Proteomes" id="UP001218218">
    <property type="component" value="Unassembled WGS sequence"/>
</dbReference>
<dbReference type="AlphaFoldDB" id="A0AAD6ZI99"/>
<dbReference type="EMBL" id="JARIHO010000048">
    <property type="protein sequence ID" value="KAJ7322909.1"/>
    <property type="molecule type" value="Genomic_DNA"/>
</dbReference>
<proteinExistence type="predicted"/>
<reference evidence="1" key="1">
    <citation type="submission" date="2023-03" db="EMBL/GenBank/DDBJ databases">
        <title>Massive genome expansion in bonnet fungi (Mycena s.s.) driven by repeated elements and novel gene families across ecological guilds.</title>
        <authorList>
            <consortium name="Lawrence Berkeley National Laboratory"/>
            <person name="Harder C.B."/>
            <person name="Miyauchi S."/>
            <person name="Viragh M."/>
            <person name="Kuo A."/>
            <person name="Thoen E."/>
            <person name="Andreopoulos B."/>
            <person name="Lu D."/>
            <person name="Skrede I."/>
            <person name="Drula E."/>
            <person name="Henrissat B."/>
            <person name="Morin E."/>
            <person name="Kohler A."/>
            <person name="Barry K."/>
            <person name="LaButti K."/>
            <person name="Morin E."/>
            <person name="Salamov A."/>
            <person name="Lipzen A."/>
            <person name="Mereny Z."/>
            <person name="Hegedus B."/>
            <person name="Baldrian P."/>
            <person name="Stursova M."/>
            <person name="Weitz H."/>
            <person name="Taylor A."/>
            <person name="Grigoriev I.V."/>
            <person name="Nagy L.G."/>
            <person name="Martin F."/>
            <person name="Kauserud H."/>
        </authorList>
    </citation>
    <scope>NUCLEOTIDE SEQUENCE</scope>
    <source>
        <strain evidence="1">CBHHK002</strain>
    </source>
</reference>
<keyword evidence="2" id="KW-1185">Reference proteome</keyword>
<name>A0AAD6ZI99_9AGAR</name>
<gene>
    <name evidence="1" type="ORF">DFH08DRAFT_353297</name>
</gene>
<comment type="caution">
    <text evidence="1">The sequence shown here is derived from an EMBL/GenBank/DDBJ whole genome shotgun (WGS) entry which is preliminary data.</text>
</comment>
<evidence type="ECO:0000313" key="2">
    <source>
        <dbReference type="Proteomes" id="UP001218218"/>
    </source>
</evidence>
<protein>
    <submittedName>
        <fullName evidence="1">Uncharacterized protein</fullName>
    </submittedName>
</protein>